<keyword evidence="4" id="KW-0963">Cytoplasm</keyword>
<evidence type="ECO:0000313" key="11">
    <source>
        <dbReference type="Ensembl" id="ENSSAUP00010022702.1"/>
    </source>
</evidence>
<dbReference type="FunFam" id="3.30.70.330:FF:000016">
    <property type="entry name" value="CUGBP Elav-like family member 1 isoform 2"/>
    <property type="match status" value="1"/>
</dbReference>
<dbReference type="Pfam" id="PF00076">
    <property type="entry name" value="RRM_1"/>
    <property type="match status" value="3"/>
</dbReference>
<evidence type="ECO:0000256" key="4">
    <source>
        <dbReference type="ARBA" id="ARBA00022490"/>
    </source>
</evidence>
<dbReference type="GO" id="GO:0005737">
    <property type="term" value="C:cytoplasm"/>
    <property type="evidence" value="ECO:0007669"/>
    <property type="project" value="UniProtKB-SubCell"/>
</dbReference>
<dbReference type="SMART" id="SM00360">
    <property type="entry name" value="RRM"/>
    <property type="match status" value="3"/>
</dbReference>
<keyword evidence="12" id="KW-1185">Reference proteome</keyword>
<sequence>MNGSLEHLDQPDPDSIKMFVGQIPRSWSETELKELFEPFGAVHQINILRDRTQNPPQSKGCCFVTFYTRKAALEAQNALHNIKTLSGMHHPIQMKPADSEKTSAVEDRKLFIGMVSKKYGENEIRMMFSSFGQIEECRILRGPDGQSRGCAFVTFATRAMAQNAIKTMHHSQTMEGCSSPLVVKFADTQRDKEQRRLQQQLVQQIQQLNSASTWGNLAGLGTLTPQYLAVSVAQTCRPTESHSYPCFIIWHRLSFFKVTFTCFCFTGMGAMNGGLGASMANGSAASSMDALTQAYSGMQQYTASALPSLYGQSLLQQSIAGSQKEGPEGANLFIYHLPQEFGDQDLLQMFMPFGNVVSAKVFIDKQTNLSKCFGFVSYDNPVSAQAAIQAMNGFQIGMKRLKVQLKRSKNDSKPY</sequence>
<dbReference type="Gene3D" id="3.30.70.330">
    <property type="match status" value="3"/>
</dbReference>
<dbReference type="PANTHER" id="PTHR24012">
    <property type="entry name" value="RNA BINDING PROTEIN"/>
    <property type="match status" value="1"/>
</dbReference>
<reference evidence="11" key="2">
    <citation type="submission" date="2025-08" db="UniProtKB">
        <authorList>
            <consortium name="Ensembl"/>
        </authorList>
    </citation>
    <scope>IDENTIFICATION</scope>
</reference>
<dbReference type="GeneTree" id="ENSGT00940000155461"/>
<proteinExistence type="inferred from homology"/>
<dbReference type="CDD" id="cd12631">
    <property type="entry name" value="RRM1_CELF1_2_Bruno"/>
    <property type="match status" value="1"/>
</dbReference>
<evidence type="ECO:0000256" key="5">
    <source>
        <dbReference type="ARBA" id="ARBA00022664"/>
    </source>
</evidence>
<gene>
    <name evidence="11" type="primary">CELF2</name>
</gene>
<dbReference type="PROSITE" id="PS50102">
    <property type="entry name" value="RRM"/>
    <property type="match status" value="3"/>
</dbReference>
<evidence type="ECO:0000256" key="2">
    <source>
        <dbReference type="ARBA" id="ARBA00004496"/>
    </source>
</evidence>
<dbReference type="Ensembl" id="ENSSAUT00010023961.1">
    <property type="protein sequence ID" value="ENSSAUP00010022702.1"/>
    <property type="gene ID" value="ENSSAUG00010008431.1"/>
</dbReference>
<comment type="similarity">
    <text evidence="3">Belongs to the CELF/BRUNOL family.</text>
</comment>
<evidence type="ECO:0000313" key="12">
    <source>
        <dbReference type="Proteomes" id="UP000472265"/>
    </source>
</evidence>
<evidence type="ECO:0000256" key="9">
    <source>
        <dbReference type="PROSITE-ProRule" id="PRU00176"/>
    </source>
</evidence>
<dbReference type="Proteomes" id="UP000472265">
    <property type="component" value="Chromosome 8"/>
</dbReference>
<dbReference type="CDD" id="cd12638">
    <property type="entry name" value="RRM3_CELF1_2"/>
    <property type="match status" value="1"/>
</dbReference>
<dbReference type="FunFam" id="3.30.70.330:FF:000013">
    <property type="entry name" value="CUGBP Elav-like family member 1 isoform 2"/>
    <property type="match status" value="1"/>
</dbReference>
<dbReference type="GO" id="GO:0006397">
    <property type="term" value="P:mRNA processing"/>
    <property type="evidence" value="ECO:0007669"/>
    <property type="project" value="UniProtKB-KW"/>
</dbReference>
<dbReference type="SUPFAM" id="SSF54928">
    <property type="entry name" value="RNA-binding domain, RBD"/>
    <property type="match status" value="2"/>
</dbReference>
<feature type="domain" description="RRM" evidence="10">
    <location>
        <begin position="330"/>
        <end position="408"/>
    </location>
</feature>
<feature type="domain" description="RRM" evidence="10">
    <location>
        <begin position="16"/>
        <end position="99"/>
    </location>
</feature>
<reference evidence="11" key="3">
    <citation type="submission" date="2025-09" db="UniProtKB">
        <authorList>
            <consortium name="Ensembl"/>
        </authorList>
    </citation>
    <scope>IDENTIFICATION</scope>
</reference>
<dbReference type="InterPro" id="IPR000504">
    <property type="entry name" value="RRM_dom"/>
</dbReference>
<keyword evidence="7 9" id="KW-0694">RNA-binding</keyword>
<evidence type="ECO:0000256" key="3">
    <source>
        <dbReference type="ARBA" id="ARBA00009621"/>
    </source>
</evidence>
<evidence type="ECO:0000256" key="7">
    <source>
        <dbReference type="ARBA" id="ARBA00022884"/>
    </source>
</evidence>
<keyword evidence="8" id="KW-0539">Nucleus</keyword>
<dbReference type="FunFam" id="3.30.70.330:FF:000015">
    <property type="entry name" value="CUGBP Elav-like family member 1 isoform 2"/>
    <property type="match status" value="1"/>
</dbReference>
<feature type="domain" description="RRM" evidence="10">
    <location>
        <begin position="108"/>
        <end position="188"/>
    </location>
</feature>
<dbReference type="GO" id="GO:0005634">
    <property type="term" value="C:nucleus"/>
    <property type="evidence" value="ECO:0007669"/>
    <property type="project" value="UniProtKB-SubCell"/>
</dbReference>
<dbReference type="InterPro" id="IPR034199">
    <property type="entry name" value="CELF1/2_RRM3"/>
</dbReference>
<keyword evidence="5" id="KW-0507">mRNA processing</keyword>
<accession>A0A671VA42</accession>
<dbReference type="InterPro" id="IPR034196">
    <property type="entry name" value="CELF1/2_RRM1"/>
</dbReference>
<name>A0A671VA42_SPAAU</name>
<dbReference type="GO" id="GO:0003723">
    <property type="term" value="F:RNA binding"/>
    <property type="evidence" value="ECO:0007669"/>
    <property type="project" value="UniProtKB-UniRule"/>
</dbReference>
<dbReference type="InterPro" id="IPR035979">
    <property type="entry name" value="RBD_domain_sf"/>
</dbReference>
<evidence type="ECO:0000256" key="6">
    <source>
        <dbReference type="ARBA" id="ARBA00022737"/>
    </source>
</evidence>
<evidence type="ECO:0000256" key="1">
    <source>
        <dbReference type="ARBA" id="ARBA00004123"/>
    </source>
</evidence>
<evidence type="ECO:0000259" key="10">
    <source>
        <dbReference type="PROSITE" id="PS50102"/>
    </source>
</evidence>
<organism evidence="11 12">
    <name type="scientific">Sparus aurata</name>
    <name type="common">Gilthead sea bream</name>
    <dbReference type="NCBI Taxonomy" id="8175"/>
    <lineage>
        <taxon>Eukaryota</taxon>
        <taxon>Metazoa</taxon>
        <taxon>Chordata</taxon>
        <taxon>Craniata</taxon>
        <taxon>Vertebrata</taxon>
        <taxon>Euteleostomi</taxon>
        <taxon>Actinopterygii</taxon>
        <taxon>Neopterygii</taxon>
        <taxon>Teleostei</taxon>
        <taxon>Neoteleostei</taxon>
        <taxon>Acanthomorphata</taxon>
        <taxon>Eupercaria</taxon>
        <taxon>Spariformes</taxon>
        <taxon>Sparidae</taxon>
        <taxon>Sparus</taxon>
    </lineage>
</organism>
<comment type="subcellular location">
    <subcellularLocation>
        <location evidence="2">Cytoplasm</location>
    </subcellularLocation>
    <subcellularLocation>
        <location evidence="1">Nucleus</location>
    </subcellularLocation>
</comment>
<reference evidence="11" key="1">
    <citation type="submission" date="2021-04" db="EMBL/GenBank/DDBJ databases">
        <authorList>
            <consortium name="Wellcome Sanger Institute Data Sharing"/>
        </authorList>
    </citation>
    <scope>NUCLEOTIDE SEQUENCE [LARGE SCALE GENOMIC DNA]</scope>
</reference>
<protein>
    <submittedName>
        <fullName evidence="11">CUGBP Elav-like family member 2</fullName>
    </submittedName>
</protein>
<dbReference type="AlphaFoldDB" id="A0A671VA42"/>
<keyword evidence="6" id="KW-0677">Repeat</keyword>
<dbReference type="InterPro" id="IPR012677">
    <property type="entry name" value="Nucleotide-bd_a/b_plait_sf"/>
</dbReference>
<evidence type="ECO:0000256" key="8">
    <source>
        <dbReference type="ARBA" id="ARBA00023242"/>
    </source>
</evidence>